<evidence type="ECO:0000256" key="1">
    <source>
        <dbReference type="SAM" id="MobiDB-lite"/>
    </source>
</evidence>
<evidence type="ECO:0000313" key="2">
    <source>
        <dbReference type="EMBL" id="JAE32966.1"/>
    </source>
</evidence>
<feature type="compositionally biased region" description="Low complexity" evidence="1">
    <location>
        <begin position="15"/>
        <end position="31"/>
    </location>
</feature>
<dbReference type="EMBL" id="GBRH01164930">
    <property type="protein sequence ID" value="JAE32966.1"/>
    <property type="molecule type" value="Transcribed_RNA"/>
</dbReference>
<organism evidence="2">
    <name type="scientific">Arundo donax</name>
    <name type="common">Giant reed</name>
    <name type="synonym">Donax arundinaceus</name>
    <dbReference type="NCBI Taxonomy" id="35708"/>
    <lineage>
        <taxon>Eukaryota</taxon>
        <taxon>Viridiplantae</taxon>
        <taxon>Streptophyta</taxon>
        <taxon>Embryophyta</taxon>
        <taxon>Tracheophyta</taxon>
        <taxon>Spermatophyta</taxon>
        <taxon>Magnoliopsida</taxon>
        <taxon>Liliopsida</taxon>
        <taxon>Poales</taxon>
        <taxon>Poaceae</taxon>
        <taxon>PACMAD clade</taxon>
        <taxon>Arundinoideae</taxon>
        <taxon>Arundineae</taxon>
        <taxon>Arundo</taxon>
    </lineage>
</organism>
<protein>
    <submittedName>
        <fullName evidence="2">Uncharacterized protein</fullName>
    </submittedName>
</protein>
<reference evidence="2" key="1">
    <citation type="submission" date="2014-09" db="EMBL/GenBank/DDBJ databases">
        <authorList>
            <person name="Magalhaes I.L.F."/>
            <person name="Oliveira U."/>
            <person name="Santos F.R."/>
            <person name="Vidigal T.H.D.A."/>
            <person name="Brescovit A.D."/>
            <person name="Santos A.J."/>
        </authorList>
    </citation>
    <scope>NUCLEOTIDE SEQUENCE</scope>
    <source>
        <tissue evidence="2">Shoot tissue taken approximately 20 cm above the soil surface</tissue>
    </source>
</reference>
<feature type="region of interest" description="Disordered" evidence="1">
    <location>
        <begin position="1"/>
        <end position="31"/>
    </location>
</feature>
<proteinExistence type="predicted"/>
<sequence length="31" mass="3118">MLTPGQSGEEIYIRAASAPAATTPSTNPTGK</sequence>
<reference evidence="2" key="2">
    <citation type="journal article" date="2015" name="Data Brief">
        <title>Shoot transcriptome of the giant reed, Arundo donax.</title>
        <authorList>
            <person name="Barrero R.A."/>
            <person name="Guerrero F.D."/>
            <person name="Moolhuijzen P."/>
            <person name="Goolsby J.A."/>
            <person name="Tidwell J."/>
            <person name="Bellgard S.E."/>
            <person name="Bellgard M.I."/>
        </authorList>
    </citation>
    <scope>NUCLEOTIDE SEQUENCE</scope>
    <source>
        <tissue evidence="2">Shoot tissue taken approximately 20 cm above the soil surface</tissue>
    </source>
</reference>
<accession>A0A0A9HDP5</accession>
<dbReference type="AlphaFoldDB" id="A0A0A9HDP5"/>
<name>A0A0A9HDP5_ARUDO</name>